<keyword evidence="7" id="KW-0472">Membrane</keyword>
<dbReference type="Pfam" id="PF03734">
    <property type="entry name" value="YkuD"/>
    <property type="match status" value="1"/>
</dbReference>
<dbReference type="PANTHER" id="PTHR30582">
    <property type="entry name" value="L,D-TRANSPEPTIDASE"/>
    <property type="match status" value="1"/>
</dbReference>
<comment type="pathway">
    <text evidence="1 6">Cell wall biogenesis; peptidoglycan biosynthesis.</text>
</comment>
<dbReference type="PANTHER" id="PTHR30582:SF2">
    <property type="entry name" value="L,D-TRANSPEPTIDASE YCIB-RELATED"/>
    <property type="match status" value="1"/>
</dbReference>
<evidence type="ECO:0000256" key="1">
    <source>
        <dbReference type="ARBA" id="ARBA00004752"/>
    </source>
</evidence>
<keyword evidence="2" id="KW-0808">Transferase</keyword>
<keyword evidence="7" id="KW-1133">Transmembrane helix</keyword>
<keyword evidence="5 6" id="KW-0961">Cell wall biogenesis/degradation</keyword>
<dbReference type="GO" id="GO:0018104">
    <property type="term" value="P:peptidoglycan-protein cross-linking"/>
    <property type="evidence" value="ECO:0007669"/>
    <property type="project" value="TreeGrafter"/>
</dbReference>
<evidence type="ECO:0000256" key="5">
    <source>
        <dbReference type="ARBA" id="ARBA00023316"/>
    </source>
</evidence>
<dbReference type="EMBL" id="MSKW01000017">
    <property type="protein sequence ID" value="OLO75925.1"/>
    <property type="molecule type" value="Genomic_DNA"/>
</dbReference>
<organism evidence="9 10">
    <name type="scientific">Actinomyces oris</name>
    <dbReference type="NCBI Taxonomy" id="544580"/>
    <lineage>
        <taxon>Bacteria</taxon>
        <taxon>Bacillati</taxon>
        <taxon>Actinomycetota</taxon>
        <taxon>Actinomycetes</taxon>
        <taxon>Actinomycetales</taxon>
        <taxon>Actinomycetaceae</taxon>
        <taxon>Actinomyces</taxon>
    </lineage>
</organism>
<keyword evidence="7" id="KW-0812">Transmembrane</keyword>
<feature type="domain" description="L,D-TPase catalytic" evidence="8">
    <location>
        <begin position="359"/>
        <end position="479"/>
    </location>
</feature>
<accession>A0A1Q8X6J0</accession>
<dbReference type="PROSITE" id="PS52029">
    <property type="entry name" value="LD_TPASE"/>
    <property type="match status" value="1"/>
</dbReference>
<reference evidence="9 10" key="1">
    <citation type="submission" date="2016-12" db="EMBL/GenBank/DDBJ databases">
        <title>Genomic comparison of strains in the 'Actinomyces naeslundii' group.</title>
        <authorList>
            <person name="Mughal S.R."/>
            <person name="Do T."/>
            <person name="Gilbert S.C."/>
            <person name="Witherden E.A."/>
            <person name="Didelot X."/>
            <person name="Beighton D."/>
        </authorList>
    </citation>
    <scope>NUCLEOTIDE SEQUENCE [LARGE SCALE GENOMIC DNA]</scope>
    <source>
        <strain evidence="9 10">G53E</strain>
    </source>
</reference>
<evidence type="ECO:0000313" key="9">
    <source>
        <dbReference type="EMBL" id="OLO75925.1"/>
    </source>
</evidence>
<dbReference type="GO" id="GO:0005576">
    <property type="term" value="C:extracellular region"/>
    <property type="evidence" value="ECO:0007669"/>
    <property type="project" value="TreeGrafter"/>
</dbReference>
<dbReference type="UniPathway" id="UPA00219"/>
<dbReference type="SUPFAM" id="SSF141523">
    <property type="entry name" value="L,D-transpeptidase catalytic domain-like"/>
    <property type="match status" value="1"/>
</dbReference>
<feature type="active site" description="Nucleophile" evidence="6">
    <location>
        <position position="455"/>
    </location>
</feature>
<keyword evidence="4 6" id="KW-0573">Peptidoglycan synthesis</keyword>
<dbReference type="Gene3D" id="2.40.440.10">
    <property type="entry name" value="L,D-transpeptidase catalytic domain-like"/>
    <property type="match status" value="1"/>
</dbReference>
<dbReference type="RefSeq" id="WP_075414986.1">
    <property type="nucleotide sequence ID" value="NZ_MSKW01000017.1"/>
</dbReference>
<evidence type="ECO:0000256" key="3">
    <source>
        <dbReference type="ARBA" id="ARBA00022960"/>
    </source>
</evidence>
<keyword evidence="3 6" id="KW-0133">Cell shape</keyword>
<dbReference type="CDD" id="cd16913">
    <property type="entry name" value="YkuD_like"/>
    <property type="match status" value="1"/>
</dbReference>
<feature type="transmembrane region" description="Helical" evidence="7">
    <location>
        <begin position="12"/>
        <end position="35"/>
    </location>
</feature>
<comment type="caution">
    <text evidence="9">The sequence shown here is derived from an EMBL/GenBank/DDBJ whole genome shotgun (WGS) entry which is preliminary data.</text>
</comment>
<protein>
    <submittedName>
        <fullName evidence="9">Peptidase</fullName>
    </submittedName>
</protein>
<dbReference type="Proteomes" id="UP000186769">
    <property type="component" value="Unassembled WGS sequence"/>
</dbReference>
<gene>
    <name evidence="9" type="ORF">BKH15_08740</name>
</gene>
<evidence type="ECO:0000256" key="6">
    <source>
        <dbReference type="PROSITE-ProRule" id="PRU01373"/>
    </source>
</evidence>
<dbReference type="InterPro" id="IPR005490">
    <property type="entry name" value="LD_TPept_cat_dom"/>
</dbReference>
<evidence type="ECO:0000256" key="2">
    <source>
        <dbReference type="ARBA" id="ARBA00022679"/>
    </source>
</evidence>
<evidence type="ECO:0000256" key="4">
    <source>
        <dbReference type="ARBA" id="ARBA00022984"/>
    </source>
</evidence>
<evidence type="ECO:0000259" key="8">
    <source>
        <dbReference type="PROSITE" id="PS52029"/>
    </source>
</evidence>
<dbReference type="GO" id="GO:0071555">
    <property type="term" value="P:cell wall organization"/>
    <property type="evidence" value="ECO:0007669"/>
    <property type="project" value="UniProtKB-UniRule"/>
</dbReference>
<dbReference type="AlphaFoldDB" id="A0A1Q8X6J0"/>
<dbReference type="GO" id="GO:0016740">
    <property type="term" value="F:transferase activity"/>
    <property type="evidence" value="ECO:0007669"/>
    <property type="project" value="UniProtKB-KW"/>
</dbReference>
<feature type="active site" description="Proton donor/acceptor" evidence="6">
    <location>
        <position position="436"/>
    </location>
</feature>
<name>A0A1Q8X6J0_9ACTO</name>
<dbReference type="GO" id="GO:0008360">
    <property type="term" value="P:regulation of cell shape"/>
    <property type="evidence" value="ECO:0007669"/>
    <property type="project" value="UniProtKB-UniRule"/>
</dbReference>
<dbReference type="InterPro" id="IPR050979">
    <property type="entry name" value="LD-transpeptidase"/>
</dbReference>
<evidence type="ECO:0000313" key="10">
    <source>
        <dbReference type="Proteomes" id="UP000186769"/>
    </source>
</evidence>
<dbReference type="GO" id="GO:0071972">
    <property type="term" value="F:peptidoglycan L,D-transpeptidase activity"/>
    <property type="evidence" value="ECO:0007669"/>
    <property type="project" value="TreeGrafter"/>
</dbReference>
<dbReference type="InterPro" id="IPR038063">
    <property type="entry name" value="Transpep_catalytic_dom"/>
</dbReference>
<sequence>MQHCASRRRPHRWVGVLIAVCLILGGTVGGSVVYLHRHEGRAPRGTILMGQDVTGMDRPTLTALVLQRAASASLTLTVDGTPTTVPLARIAQVDARATVEAAVSGAGSLVTHMHGIVGTRQVAVRYVVNQEARAALVSQLSSTLRNHVVEPAVTWNEGSGGFTASSGRAGDAIDPADLDAALDVAARELAKNHTAPVSIRRTEPTVSAQEASSVAQSATALLDAELQVTVDGAAHAASKAQKASWIDFPIKEGRIVPTVSQERVRAWVTSLSTPEERTPVNAINDVDSAGTVLQLARPGKAGRRAGNIEPATTALVQGLGQGRSVSQQISWNEVPHSTENRVVPNGPERFAYQAKAGEKWVDVNLTDSTLTAYEGQKVVYGPILINHGGVGHETVTGTYKIYLRYQAQDMGCTPEWPYCERGVPWVSYWHDSYALHGAPWVKEFGIGTDESSHGCINIPVPDAQAIWQWSEIGTTVVTHY</sequence>
<evidence type="ECO:0000256" key="7">
    <source>
        <dbReference type="SAM" id="Phobius"/>
    </source>
</evidence>
<proteinExistence type="predicted"/>